<reference evidence="2 3" key="1">
    <citation type="submission" date="2015-09" db="EMBL/GenBank/DDBJ databases">
        <authorList>
            <person name="Jackson K.R."/>
            <person name="Lunt B.L."/>
            <person name="Fisher J.N.B."/>
            <person name="Gardner A.V."/>
            <person name="Bailey M.E."/>
            <person name="Deus L.M."/>
            <person name="Earl A.S."/>
            <person name="Gibby P.D."/>
            <person name="Hartmann K.A."/>
            <person name="Liu J.E."/>
            <person name="Manci A.M."/>
            <person name="Nielsen D.A."/>
            <person name="Solomon M.B."/>
            <person name="Breakwell D.P."/>
            <person name="Burnett S.H."/>
            <person name="Grose J.H."/>
        </authorList>
    </citation>
    <scope>NUCLEOTIDE SEQUENCE [LARGE SCALE GENOMIC DNA]</scope>
    <source>
        <strain evidence="2 3">KCOM 1279</strain>
    </source>
</reference>
<name>A0A0M4REJ1_9FUSO</name>
<dbReference type="RefSeq" id="WP_060675956.1">
    <property type="nucleotide sequence ID" value="NZ_CP012713.1"/>
</dbReference>
<accession>A0A0M4REJ1</accession>
<evidence type="ECO:0000256" key="1">
    <source>
        <dbReference type="SAM" id="Phobius"/>
    </source>
</evidence>
<dbReference type="AlphaFoldDB" id="A0A0M4REJ1"/>
<dbReference type="PATRIC" id="fig|76859.3.peg.846"/>
<feature type="transmembrane region" description="Helical" evidence="1">
    <location>
        <begin position="25"/>
        <end position="53"/>
    </location>
</feature>
<keyword evidence="1" id="KW-1133">Transmembrane helix</keyword>
<gene>
    <name evidence="2" type="ORF">RN98_04285</name>
</gene>
<protein>
    <submittedName>
        <fullName evidence="2">Uncharacterized protein</fullName>
    </submittedName>
</protein>
<keyword evidence="1" id="KW-0472">Membrane</keyword>
<evidence type="ECO:0000313" key="3">
    <source>
        <dbReference type="Proteomes" id="UP000063147"/>
    </source>
</evidence>
<sequence length="153" mass="18581">MEIFYLLIFFNLLVAFFKFRDISDFLMYLTFFIMFLIAGNYIFGFIALIIVTIPEFFGDHSINKTIEIVFNISFLISPILCLIYTSSMPFYVGDDGLSKFEYFKYRKEIKEIKKLDSLKQLFEFGKIINKRKEKYYYTKENFTDELFFWRKKE</sequence>
<feature type="transmembrane region" description="Helical" evidence="1">
    <location>
        <begin position="65"/>
        <end position="85"/>
    </location>
</feature>
<keyword evidence="1" id="KW-0812">Transmembrane</keyword>
<proteinExistence type="predicted"/>
<organism evidence="2">
    <name type="scientific">Fusobacterium animalis</name>
    <dbReference type="NCBI Taxonomy" id="76859"/>
    <lineage>
        <taxon>Bacteria</taxon>
        <taxon>Fusobacteriati</taxon>
        <taxon>Fusobacteriota</taxon>
        <taxon>Fusobacteriia</taxon>
        <taxon>Fusobacteriales</taxon>
        <taxon>Fusobacteriaceae</taxon>
        <taxon>Fusobacterium</taxon>
    </lineage>
</organism>
<dbReference type="Proteomes" id="UP000063147">
    <property type="component" value="Chromosome"/>
</dbReference>
<evidence type="ECO:0000313" key="2">
    <source>
        <dbReference type="EMBL" id="ALF17424.1"/>
    </source>
</evidence>
<dbReference type="EMBL" id="CP012713">
    <property type="protein sequence ID" value="ALF17424.1"/>
    <property type="molecule type" value="Genomic_DNA"/>
</dbReference>